<reference evidence="2 3" key="1">
    <citation type="journal article" date="2013" name="PLoS ONE">
        <title>Assembly-driven community genomics of a hypersaline microbial ecosystem.</title>
        <authorList>
            <person name="Podell S."/>
            <person name="Ugalde J.A."/>
            <person name="Narasingarao P."/>
            <person name="Banfield J.F."/>
            <person name="Heidelberg K.B."/>
            <person name="Allen E.E."/>
        </authorList>
    </citation>
    <scope>NUCLEOTIDE SEQUENCE [LARGE SCALE GENOMIC DNA]</scope>
    <source>
        <strain evidence="3">J07HQW2</strain>
    </source>
</reference>
<dbReference type="EMBL" id="KE356561">
    <property type="protein sequence ID" value="ERG94212.1"/>
    <property type="molecule type" value="Genomic_DNA"/>
</dbReference>
<dbReference type="HOGENOM" id="CLU_3113014_0_0_2"/>
<keyword evidence="1" id="KW-0472">Membrane</keyword>
<sequence>MNKIELIMRRVIILTVLMAALFGGVAFMLFGRTSTLAGVVVGVIFSLNWR</sequence>
<dbReference type="Proteomes" id="UP000030710">
    <property type="component" value="Unassembled WGS sequence"/>
</dbReference>
<evidence type="ECO:0000313" key="2">
    <source>
        <dbReference type="EMBL" id="ERG94212.1"/>
    </source>
</evidence>
<evidence type="ECO:0000256" key="1">
    <source>
        <dbReference type="SAM" id="Phobius"/>
    </source>
</evidence>
<gene>
    <name evidence="2" type="ORF">J07HQW2_00646</name>
</gene>
<keyword evidence="1" id="KW-1133">Transmembrane helix</keyword>
<evidence type="ECO:0000313" key="3">
    <source>
        <dbReference type="Proteomes" id="UP000030710"/>
    </source>
</evidence>
<keyword evidence="1" id="KW-0812">Transmembrane</keyword>
<dbReference type="AlphaFoldDB" id="U1PKK0"/>
<accession>U1PKK0</accession>
<protein>
    <submittedName>
        <fullName evidence="2">Uncharacterized protein</fullName>
    </submittedName>
</protein>
<feature type="transmembrane region" description="Helical" evidence="1">
    <location>
        <begin position="12"/>
        <end position="45"/>
    </location>
</feature>
<organism evidence="2 3">
    <name type="scientific">Haloquadratum walsbyi J07HQW2</name>
    <dbReference type="NCBI Taxonomy" id="1238425"/>
    <lineage>
        <taxon>Archaea</taxon>
        <taxon>Methanobacteriati</taxon>
        <taxon>Methanobacteriota</taxon>
        <taxon>Stenosarchaea group</taxon>
        <taxon>Halobacteria</taxon>
        <taxon>Halobacteriales</taxon>
        <taxon>Haloferacaceae</taxon>
        <taxon>Haloquadratum</taxon>
    </lineage>
</organism>
<name>U1PKK0_9EURY</name>
<proteinExistence type="predicted"/>